<name>A0A5N5XGD5_9EURO</name>
<organism evidence="1 2">
    <name type="scientific">Aspergillus leporis</name>
    <dbReference type="NCBI Taxonomy" id="41062"/>
    <lineage>
        <taxon>Eukaryota</taxon>
        <taxon>Fungi</taxon>
        <taxon>Dikarya</taxon>
        <taxon>Ascomycota</taxon>
        <taxon>Pezizomycotina</taxon>
        <taxon>Eurotiomycetes</taxon>
        <taxon>Eurotiomycetidae</taxon>
        <taxon>Eurotiales</taxon>
        <taxon>Aspergillaceae</taxon>
        <taxon>Aspergillus</taxon>
        <taxon>Aspergillus subgen. Circumdati</taxon>
    </lineage>
</organism>
<dbReference type="AlphaFoldDB" id="A0A5N5XGD5"/>
<dbReference type="OrthoDB" id="269227at2759"/>
<evidence type="ECO:0000313" key="1">
    <source>
        <dbReference type="EMBL" id="KAB8078120.1"/>
    </source>
</evidence>
<reference evidence="1 2" key="1">
    <citation type="submission" date="2019-04" db="EMBL/GenBank/DDBJ databases">
        <title>Friends and foes A comparative genomics study of 23 Aspergillus species from section Flavi.</title>
        <authorList>
            <consortium name="DOE Joint Genome Institute"/>
            <person name="Kjaerbolling I."/>
            <person name="Vesth T."/>
            <person name="Frisvad J.C."/>
            <person name="Nybo J.L."/>
            <person name="Theobald S."/>
            <person name="Kildgaard S."/>
            <person name="Isbrandt T."/>
            <person name="Kuo A."/>
            <person name="Sato A."/>
            <person name="Lyhne E.K."/>
            <person name="Kogle M.E."/>
            <person name="Wiebenga A."/>
            <person name="Kun R.S."/>
            <person name="Lubbers R.J."/>
            <person name="Makela M.R."/>
            <person name="Barry K."/>
            <person name="Chovatia M."/>
            <person name="Clum A."/>
            <person name="Daum C."/>
            <person name="Haridas S."/>
            <person name="He G."/>
            <person name="LaButti K."/>
            <person name="Lipzen A."/>
            <person name="Mondo S."/>
            <person name="Riley R."/>
            <person name="Salamov A."/>
            <person name="Simmons B.A."/>
            <person name="Magnuson J.K."/>
            <person name="Henrissat B."/>
            <person name="Mortensen U.H."/>
            <person name="Larsen T.O."/>
            <person name="Devries R.P."/>
            <person name="Grigoriev I.V."/>
            <person name="Machida M."/>
            <person name="Baker S.E."/>
            <person name="Andersen M.R."/>
        </authorList>
    </citation>
    <scope>NUCLEOTIDE SEQUENCE [LARGE SCALE GENOMIC DNA]</scope>
    <source>
        <strain evidence="1 2">CBS 151.66</strain>
    </source>
</reference>
<dbReference type="SUPFAM" id="SSF54373">
    <property type="entry name" value="FAD-linked reductases, C-terminal domain"/>
    <property type="match status" value="1"/>
</dbReference>
<gene>
    <name evidence="1" type="ORF">BDV29DRAFT_153044</name>
</gene>
<protein>
    <submittedName>
        <fullName evidence="1">Uncharacterized protein</fullName>
    </submittedName>
</protein>
<dbReference type="InterPro" id="IPR036188">
    <property type="entry name" value="FAD/NAD-bd_sf"/>
</dbReference>
<evidence type="ECO:0000313" key="2">
    <source>
        <dbReference type="Proteomes" id="UP000326565"/>
    </source>
</evidence>
<keyword evidence="2" id="KW-1185">Reference proteome</keyword>
<sequence>MAKKYETPQLVDYPEVGRNFHDHFSFVQWWKLRHPEKSLSIGASLWNNLAYALGLSCYWNVTVQTPREALVNALKADGENESALERNPYLAPDFCHAETLIIYTPASALLAGVDVPMKGLPLRLADPMASSLIDRNYYTTEVDRAVLQAGIRQATELLSGSLEGKDIVEHEVPRPKFMPLKADSMNEEVDARVKKEETPSIIQLGLQPWE</sequence>
<accession>A0A5N5XGD5</accession>
<dbReference type="Gene3D" id="3.50.50.60">
    <property type="entry name" value="FAD/NAD(P)-binding domain"/>
    <property type="match status" value="1"/>
</dbReference>
<dbReference type="Proteomes" id="UP000326565">
    <property type="component" value="Unassembled WGS sequence"/>
</dbReference>
<dbReference type="EMBL" id="ML732161">
    <property type="protein sequence ID" value="KAB8078120.1"/>
    <property type="molecule type" value="Genomic_DNA"/>
</dbReference>
<dbReference type="Gene3D" id="3.30.560.10">
    <property type="entry name" value="Glucose Oxidase, domain 3"/>
    <property type="match status" value="1"/>
</dbReference>
<proteinExistence type="predicted"/>